<keyword evidence="4" id="KW-1185">Reference proteome</keyword>
<comment type="caution">
    <text evidence="3">The sequence shown here is derived from an EMBL/GenBank/DDBJ whole genome shotgun (WGS) entry which is preliminary data.</text>
</comment>
<feature type="compositionally biased region" description="Basic and acidic residues" evidence="1">
    <location>
        <begin position="56"/>
        <end position="65"/>
    </location>
</feature>
<dbReference type="CDD" id="cd14667">
    <property type="entry name" value="3D_containing_proteins"/>
    <property type="match status" value="1"/>
</dbReference>
<evidence type="ECO:0000256" key="2">
    <source>
        <dbReference type="SAM" id="Phobius"/>
    </source>
</evidence>
<dbReference type="InterPro" id="IPR059180">
    <property type="entry name" value="3D_YorM"/>
</dbReference>
<evidence type="ECO:0000313" key="4">
    <source>
        <dbReference type="Proteomes" id="UP000652477"/>
    </source>
</evidence>
<name>A0A923LGV5_9FIRM</name>
<keyword evidence="2" id="KW-0812">Transmembrane</keyword>
<dbReference type="EMBL" id="JACOPF010000001">
    <property type="protein sequence ID" value="MBC5688073.1"/>
    <property type="molecule type" value="Genomic_DNA"/>
</dbReference>
<reference evidence="3" key="1">
    <citation type="submission" date="2020-08" db="EMBL/GenBank/DDBJ databases">
        <title>Genome public.</title>
        <authorList>
            <person name="Liu C."/>
            <person name="Sun Q."/>
        </authorList>
    </citation>
    <scope>NUCLEOTIDE SEQUENCE</scope>
    <source>
        <strain evidence="3">NSJ-55</strain>
    </source>
</reference>
<sequence>MKKKMRIGALCTCIIVILSGFIYYNIKSDANDRKEKVENTKTATTIKENETNEADAINKNEKENTEETEAEEVAEIVEEAQSTEEVITIEESVPEVMAEEYYAPVEDTYSENEYTQSTNNYAGTYQITAYTWTGNAMANGEYPYVGCAASCDFPIGTVININGIGTYTIADVCPTSGVIDIYMNTYDECINFGRQYADVYIQ</sequence>
<protein>
    <submittedName>
        <fullName evidence="3">3D domain-containing protein</fullName>
    </submittedName>
</protein>
<keyword evidence="2" id="KW-1133">Transmembrane helix</keyword>
<dbReference type="AlphaFoldDB" id="A0A923LGV5"/>
<proteinExistence type="predicted"/>
<gene>
    <name evidence="3" type="ORF">H8S37_03875</name>
</gene>
<evidence type="ECO:0000256" key="1">
    <source>
        <dbReference type="SAM" id="MobiDB-lite"/>
    </source>
</evidence>
<organism evidence="3 4">
    <name type="scientific">Mediterraneibacter hominis</name>
    <dbReference type="NCBI Taxonomy" id="2763054"/>
    <lineage>
        <taxon>Bacteria</taxon>
        <taxon>Bacillati</taxon>
        <taxon>Bacillota</taxon>
        <taxon>Clostridia</taxon>
        <taxon>Lachnospirales</taxon>
        <taxon>Lachnospiraceae</taxon>
        <taxon>Mediterraneibacter</taxon>
    </lineage>
</organism>
<evidence type="ECO:0000313" key="3">
    <source>
        <dbReference type="EMBL" id="MBC5688073.1"/>
    </source>
</evidence>
<accession>A0A923LGV5</accession>
<feature type="region of interest" description="Disordered" evidence="1">
    <location>
        <begin position="33"/>
        <end position="68"/>
    </location>
</feature>
<dbReference type="Proteomes" id="UP000652477">
    <property type="component" value="Unassembled WGS sequence"/>
</dbReference>
<feature type="transmembrane region" description="Helical" evidence="2">
    <location>
        <begin position="7"/>
        <end position="26"/>
    </location>
</feature>
<keyword evidence="2" id="KW-0472">Membrane</keyword>
<dbReference type="RefSeq" id="WP_186874711.1">
    <property type="nucleotide sequence ID" value="NZ_JACOPF010000001.1"/>
</dbReference>